<evidence type="ECO:0000256" key="2">
    <source>
        <dbReference type="ARBA" id="ARBA00022840"/>
    </source>
</evidence>
<dbReference type="Proteomes" id="UP000469724">
    <property type="component" value="Unassembled WGS sequence"/>
</dbReference>
<dbReference type="SUPFAM" id="SSF52540">
    <property type="entry name" value="P-loop containing nucleoside triphosphate hydrolases"/>
    <property type="match status" value="1"/>
</dbReference>
<dbReference type="AlphaFoldDB" id="A0A7K3NGL3"/>
<protein>
    <submittedName>
        <fullName evidence="3">ParA family protein</fullName>
    </submittedName>
</protein>
<keyword evidence="4" id="KW-1185">Reference proteome</keyword>
<dbReference type="InterPro" id="IPR050625">
    <property type="entry name" value="ParA/MinD_ATPase"/>
</dbReference>
<evidence type="ECO:0000256" key="1">
    <source>
        <dbReference type="ARBA" id="ARBA00022741"/>
    </source>
</evidence>
<comment type="caution">
    <text evidence="3">The sequence shown here is derived from an EMBL/GenBank/DDBJ whole genome shotgun (WGS) entry which is preliminary data.</text>
</comment>
<dbReference type="GO" id="GO:0009898">
    <property type="term" value="C:cytoplasmic side of plasma membrane"/>
    <property type="evidence" value="ECO:0007669"/>
    <property type="project" value="TreeGrafter"/>
</dbReference>
<dbReference type="GO" id="GO:0051782">
    <property type="term" value="P:negative regulation of cell division"/>
    <property type="evidence" value="ECO:0007669"/>
    <property type="project" value="TreeGrafter"/>
</dbReference>
<gene>
    <name evidence="3" type="ORF">G3N56_01070</name>
</gene>
<dbReference type="EMBL" id="JAAGRQ010000003">
    <property type="protein sequence ID" value="NDY55336.1"/>
    <property type="molecule type" value="Genomic_DNA"/>
</dbReference>
<accession>A0A7K3NGL3</accession>
<dbReference type="GO" id="GO:0005524">
    <property type="term" value="F:ATP binding"/>
    <property type="evidence" value="ECO:0007669"/>
    <property type="project" value="UniProtKB-KW"/>
</dbReference>
<dbReference type="GO" id="GO:0016887">
    <property type="term" value="F:ATP hydrolysis activity"/>
    <property type="evidence" value="ECO:0007669"/>
    <property type="project" value="TreeGrafter"/>
</dbReference>
<proteinExistence type="predicted"/>
<dbReference type="InterPro" id="IPR027417">
    <property type="entry name" value="P-loop_NTPase"/>
</dbReference>
<dbReference type="NCBIfam" id="NF047398">
    <property type="entry name" value="AAA_KGGVGR"/>
    <property type="match status" value="1"/>
</dbReference>
<keyword evidence="1" id="KW-0547">Nucleotide-binding</keyword>
<keyword evidence="2" id="KW-0067">ATP-binding</keyword>
<dbReference type="GO" id="GO:0005829">
    <property type="term" value="C:cytosol"/>
    <property type="evidence" value="ECO:0007669"/>
    <property type="project" value="TreeGrafter"/>
</dbReference>
<reference evidence="3 4" key="1">
    <citation type="submission" date="2020-02" db="EMBL/GenBank/DDBJ databases">
        <title>Comparative genomics of sulfur disproportionating microorganisms.</title>
        <authorList>
            <person name="Ward L.M."/>
            <person name="Bertran E."/>
            <person name="Johnston D.T."/>
        </authorList>
    </citation>
    <scope>NUCLEOTIDE SEQUENCE [LARGE SCALE GENOMIC DNA]</scope>
    <source>
        <strain evidence="3 4">DSM 3696</strain>
    </source>
</reference>
<evidence type="ECO:0000313" key="4">
    <source>
        <dbReference type="Proteomes" id="UP000469724"/>
    </source>
</evidence>
<dbReference type="PANTHER" id="PTHR43384">
    <property type="entry name" value="SEPTUM SITE-DETERMINING PROTEIN MIND HOMOLOG, CHLOROPLASTIC-RELATED"/>
    <property type="match status" value="1"/>
</dbReference>
<organism evidence="3 4">
    <name type="scientific">Desulfolutivibrio sulfodismutans</name>
    <dbReference type="NCBI Taxonomy" id="63561"/>
    <lineage>
        <taxon>Bacteria</taxon>
        <taxon>Pseudomonadati</taxon>
        <taxon>Thermodesulfobacteriota</taxon>
        <taxon>Desulfovibrionia</taxon>
        <taxon>Desulfovibrionales</taxon>
        <taxon>Desulfovibrionaceae</taxon>
        <taxon>Desulfolutivibrio</taxon>
    </lineage>
</organism>
<name>A0A7K3NGL3_9BACT</name>
<sequence>MLKATQELNTIANSLSNYIDESKITDFRAILNFDMGANIYILCQETEQCSEIVKDLKKLTNMRLDIECISVEQFDDDAYYKSLFERTSRIDYGARRSLFSFSSNGSTTKKFKPWIVSFYSYKGGVGRTTSLALFGAHAAYNHGKKIFIIDLDIEAPGITNFYGLYRNGNFNNGVIEYLKDKEYDSSTALDETYVYEVSKDISGPGSIHVMSAGNIHEKNDRDDFIIGLARLDLIGSEAFINSIYNMISEIEDTYNPDIILIDSRTGLNDIFGSIVNHISSTTIGIFGIDVQNEPGLHFFLDTYIESSKIDSVILVNAIATRSFSKNLQIFKNKIDSYLNENLPSSIDSIPAIPTFQFSHNSTLECVGKDDEDLNDFIDVIVKKSTTDYVNCFEYLLKMAKDKTSSTPTSRSAHCEEAVEEPDEHLSVANNDSDENFSENSIINSADILFSKYPNKEAILNNLSKNYPEPYAEDICFSDDFLAKKFYIRKSMEDIFLPDKFMFLGGKGTGKTALYLALQNNTFFKNIKLRSQKLNTKYLRLEYTSLLTADGKLSDIFFSIDNFDQSSIPDKDYFYKRFWIVYIWAILFQPRNKLGITPSIPAFVIGNNAQTAVLIKKHIYDDQLFCSIENDLTSFDNYMNSQDSNLILAFDQLDKIVKPRLWSSAITPLINYCLSVNFKRLQLKLFIRRDLFNSLGNITNKYQLENRSINLEWSVDEIFDFFFKIIIAHSRDAFFNYISDYHHAYNRFTTSFINKMKKVVEKKHSYNQFNADSCFIKALVEVFFGEFADPDGSRKWGESYEWFYVNLKNADNTISLRPFLDLVKFALDRAKDDNNFNISYFPAINQRYFSAAARSYAVERHLKDLANEEGNEPLQIIINEIRNDKVPQNTRITTLLQTEFEELANYIIKNNKTLSDNGYTVEKFENDLTLNGIISVKYKAGGRKMYSFAFLYKYYLGLKKPMATKYKPRKFNSKY</sequence>
<dbReference type="PANTHER" id="PTHR43384:SF6">
    <property type="entry name" value="SEPTUM SITE-DETERMINING PROTEIN MIND HOMOLOG, CHLOROPLASTIC"/>
    <property type="match status" value="1"/>
</dbReference>
<evidence type="ECO:0000313" key="3">
    <source>
        <dbReference type="EMBL" id="NDY55336.1"/>
    </source>
</evidence>
<dbReference type="Gene3D" id="3.40.50.300">
    <property type="entry name" value="P-loop containing nucleotide triphosphate hydrolases"/>
    <property type="match status" value="1"/>
</dbReference>
<dbReference type="RefSeq" id="WP_163300394.1">
    <property type="nucleotide sequence ID" value="NZ_JAAGRQ010000003.1"/>
</dbReference>